<keyword evidence="9 13" id="KW-0560">Oxidoreductase</keyword>
<reference evidence="16" key="1">
    <citation type="submission" date="2021-04" db="EMBL/GenBank/DDBJ databases">
        <title>Isolation and polyphasic classification of algal microorganism.</title>
        <authorList>
            <person name="Wang S."/>
        </authorList>
    </citation>
    <scope>NUCLEOTIDE SEQUENCE</scope>
    <source>
        <strain evidence="16">720a</strain>
    </source>
</reference>
<dbReference type="Pfam" id="PF02910">
    <property type="entry name" value="Succ_DH_flav_C"/>
    <property type="match status" value="1"/>
</dbReference>
<dbReference type="NCBIfam" id="TIGR00551">
    <property type="entry name" value="nadB"/>
    <property type="match status" value="1"/>
</dbReference>
<dbReference type="InterPro" id="IPR036188">
    <property type="entry name" value="FAD/NAD-bd_sf"/>
</dbReference>
<dbReference type="GO" id="GO:0008734">
    <property type="term" value="F:L-aspartate oxidase activity"/>
    <property type="evidence" value="ECO:0007669"/>
    <property type="project" value="UniProtKB-UniRule"/>
</dbReference>
<feature type="domain" description="Fumarate reductase/succinate dehydrogenase flavoprotein-like C-terminal" evidence="15">
    <location>
        <begin position="416"/>
        <end position="510"/>
    </location>
</feature>
<comment type="subcellular location">
    <subcellularLocation>
        <location evidence="13">Cytoplasm</location>
    </subcellularLocation>
</comment>
<dbReference type="SUPFAM" id="SSF46977">
    <property type="entry name" value="Succinate dehydrogenase/fumarate reductase flavoprotein C-terminal domain"/>
    <property type="match status" value="1"/>
</dbReference>
<gene>
    <name evidence="16" type="primary">nadB</name>
    <name evidence="16" type="ORF">KCX74_14060</name>
</gene>
<dbReference type="GO" id="GO:0034628">
    <property type="term" value="P:'de novo' NAD+ biosynthetic process from L-aspartate"/>
    <property type="evidence" value="ECO:0007669"/>
    <property type="project" value="TreeGrafter"/>
</dbReference>
<feature type="domain" description="FAD-dependent oxidoreductase 2 FAD-binding" evidence="14">
    <location>
        <begin position="5"/>
        <end position="373"/>
    </location>
</feature>
<dbReference type="PANTHER" id="PTHR42716">
    <property type="entry name" value="L-ASPARTATE OXIDASE"/>
    <property type="match status" value="1"/>
</dbReference>
<dbReference type="SUPFAM" id="SSF56425">
    <property type="entry name" value="Succinate dehydrogenase/fumarate reductase flavoprotein, catalytic domain"/>
    <property type="match status" value="1"/>
</dbReference>
<dbReference type="Gene3D" id="3.50.50.60">
    <property type="entry name" value="FAD/NAD(P)-binding domain"/>
    <property type="match status" value="1"/>
</dbReference>
<keyword evidence="17" id="KW-1185">Reference proteome</keyword>
<keyword evidence="7 13" id="KW-0662">Pyridine nucleotide biosynthesis</keyword>
<dbReference type="InterPro" id="IPR027477">
    <property type="entry name" value="Succ_DH/fumarate_Rdtase_cat_sf"/>
</dbReference>
<proteinExistence type="inferred from homology"/>
<evidence type="ECO:0000256" key="5">
    <source>
        <dbReference type="ARBA" id="ARBA00021901"/>
    </source>
</evidence>
<evidence type="ECO:0000256" key="11">
    <source>
        <dbReference type="NCBIfam" id="TIGR00551"/>
    </source>
</evidence>
<evidence type="ECO:0000256" key="13">
    <source>
        <dbReference type="RuleBase" id="RU362049"/>
    </source>
</evidence>
<dbReference type="PIRSF" id="PIRSF000171">
    <property type="entry name" value="SDHA_APRA_LASPO"/>
    <property type="match status" value="1"/>
</dbReference>
<dbReference type="RefSeq" id="WP_034679480.1">
    <property type="nucleotide sequence ID" value="NZ_JAGSOT010000045.1"/>
</dbReference>
<dbReference type="NCBIfam" id="NF005978">
    <property type="entry name" value="PRK08071.1"/>
    <property type="match status" value="1"/>
</dbReference>
<dbReference type="InterPro" id="IPR015939">
    <property type="entry name" value="Fum_Rdtase/Succ_DH_flav-like_C"/>
</dbReference>
<dbReference type="InterPro" id="IPR003953">
    <property type="entry name" value="FAD-dep_OxRdtase_2_FAD-bd"/>
</dbReference>
<comment type="function">
    <text evidence="13">Catalyzes the oxidation of L-aspartate to iminoaspartate.</text>
</comment>
<comment type="cofactor">
    <cofactor evidence="1 13">
        <name>FAD</name>
        <dbReference type="ChEBI" id="CHEBI:57692"/>
    </cofactor>
</comment>
<accession>A0A941IC66</accession>
<evidence type="ECO:0000259" key="15">
    <source>
        <dbReference type="Pfam" id="PF02910"/>
    </source>
</evidence>
<dbReference type="Gene3D" id="3.90.700.10">
    <property type="entry name" value="Succinate dehydrogenase/fumarate reductase flavoprotein, catalytic domain"/>
    <property type="match status" value="1"/>
</dbReference>
<dbReference type="InterPro" id="IPR037099">
    <property type="entry name" value="Fum_R/Succ_DH_flav-like_C_sf"/>
</dbReference>
<evidence type="ECO:0000256" key="3">
    <source>
        <dbReference type="ARBA" id="ARBA00008562"/>
    </source>
</evidence>
<dbReference type="EC" id="1.4.3.16" evidence="4 11"/>
<name>A0A941IC66_9BACI</name>
<comment type="similarity">
    <text evidence="3 13">Belongs to the FAD-dependent oxidoreductase 2 family. NadB subfamily.</text>
</comment>
<evidence type="ECO:0000256" key="4">
    <source>
        <dbReference type="ARBA" id="ARBA00012173"/>
    </source>
</evidence>
<organism evidence="16 17">
    <name type="scientific">Virgibacillus salarius</name>
    <dbReference type="NCBI Taxonomy" id="447199"/>
    <lineage>
        <taxon>Bacteria</taxon>
        <taxon>Bacillati</taxon>
        <taxon>Bacillota</taxon>
        <taxon>Bacilli</taxon>
        <taxon>Bacillales</taxon>
        <taxon>Bacillaceae</taxon>
        <taxon>Virgibacillus</taxon>
    </lineage>
</organism>
<evidence type="ECO:0000259" key="14">
    <source>
        <dbReference type="Pfam" id="PF00890"/>
    </source>
</evidence>
<evidence type="ECO:0000256" key="7">
    <source>
        <dbReference type="ARBA" id="ARBA00022642"/>
    </source>
</evidence>
<dbReference type="Pfam" id="PF00890">
    <property type="entry name" value="FAD_binding_2"/>
    <property type="match status" value="1"/>
</dbReference>
<dbReference type="Proteomes" id="UP000675284">
    <property type="component" value="Unassembled WGS sequence"/>
</dbReference>
<evidence type="ECO:0000256" key="6">
    <source>
        <dbReference type="ARBA" id="ARBA00022630"/>
    </source>
</evidence>
<evidence type="ECO:0000256" key="2">
    <source>
        <dbReference type="ARBA" id="ARBA00004950"/>
    </source>
</evidence>
<comment type="catalytic activity">
    <reaction evidence="10">
        <text>L-aspartate + O2 = iminosuccinate + H2O2</text>
        <dbReference type="Rhea" id="RHEA:25876"/>
        <dbReference type="ChEBI" id="CHEBI:15379"/>
        <dbReference type="ChEBI" id="CHEBI:16240"/>
        <dbReference type="ChEBI" id="CHEBI:29991"/>
        <dbReference type="ChEBI" id="CHEBI:77875"/>
        <dbReference type="EC" id="1.4.3.16"/>
    </reaction>
    <physiologicalReaction direction="left-to-right" evidence="10">
        <dbReference type="Rhea" id="RHEA:25877"/>
    </physiologicalReaction>
</comment>
<evidence type="ECO:0000256" key="1">
    <source>
        <dbReference type="ARBA" id="ARBA00001974"/>
    </source>
</evidence>
<dbReference type="SUPFAM" id="SSF51905">
    <property type="entry name" value="FAD/NAD(P)-binding domain"/>
    <property type="match status" value="1"/>
</dbReference>
<evidence type="ECO:0000256" key="9">
    <source>
        <dbReference type="ARBA" id="ARBA00023002"/>
    </source>
</evidence>
<comment type="caution">
    <text evidence="16">The sequence shown here is derived from an EMBL/GenBank/DDBJ whole genome shotgun (WGS) entry which is preliminary data.</text>
</comment>
<protein>
    <recommendedName>
        <fullName evidence="5 11">L-aspartate oxidase</fullName>
        <ecNumber evidence="4 11">1.4.3.16</ecNumber>
    </recommendedName>
</protein>
<evidence type="ECO:0000256" key="8">
    <source>
        <dbReference type="ARBA" id="ARBA00022827"/>
    </source>
</evidence>
<dbReference type="InterPro" id="IPR005288">
    <property type="entry name" value="NadB"/>
</dbReference>
<evidence type="ECO:0000313" key="16">
    <source>
        <dbReference type="EMBL" id="MBR7797161.1"/>
    </source>
</evidence>
<dbReference type="GO" id="GO:0033765">
    <property type="term" value="F:steroid dehydrogenase activity, acting on the CH-CH group of donors"/>
    <property type="evidence" value="ECO:0007669"/>
    <property type="project" value="UniProtKB-ARBA"/>
</dbReference>
<dbReference type="FunFam" id="3.90.700.10:FF:000002">
    <property type="entry name" value="L-aspartate oxidase"/>
    <property type="match status" value="1"/>
</dbReference>
<dbReference type="GO" id="GO:0005737">
    <property type="term" value="C:cytoplasm"/>
    <property type="evidence" value="ECO:0007669"/>
    <property type="project" value="UniProtKB-SubCell"/>
</dbReference>
<feature type="active site" description="Proton acceptor" evidence="12">
    <location>
        <position position="275"/>
    </location>
</feature>
<dbReference type="PRINTS" id="PR00368">
    <property type="entry name" value="FADPNR"/>
</dbReference>
<sequence length="512" mass="56486">MNKIDVIIVGSGIAALQLAYKLSNHKHVMIITKGQVKDSNSFMAQGGIAAAIAKTDSPQQHFHDTMTAGEGHGNEYRVNDLVEEGKKVIEELIDAGAPFDLEADGSLSLGVEGAHRVPRILHSGGDQTGKKLVNFLLESLQASDHITWMENVMVMDLILNRDGKCIGIKAKNSNEELLEFYAPHVVLASGGAGGLFTQSSNHPTILGDGIALAYRAGASVGDLEFLQFHPTLLSANGKTVGLISEAVRGAGAILVNDRGERIMEGIHDQQDLGPRHVVAHEIFKQVTSGKYVFLDITTIHNFKKRFPSISQLCKAHHVDLSKGKIPVLPGSHFMMGGVVTDRWGCTSIKGLYAIGEVACSGVHGANRLASNSLLEGFVYGSRLSMFLLKTKVEEYPKDFVPAPDNKNPLETLPFTRKELQEKLTHYVGIIRNNDSLQHHFAWLNSFSIDPFANIDQCRRADIQTYFMWINSVLMTQSALIRTESRGGHIRSDFPNKDYKRWLRKSIIHYRKK</sequence>
<dbReference type="EMBL" id="JAGSOT010000045">
    <property type="protein sequence ID" value="MBR7797161.1"/>
    <property type="molecule type" value="Genomic_DNA"/>
</dbReference>
<comment type="pathway">
    <text evidence="2 13">Cofactor biosynthesis; NAD(+) biosynthesis; iminoaspartate from L-aspartate (oxidase route): step 1/1.</text>
</comment>
<dbReference type="PANTHER" id="PTHR42716:SF2">
    <property type="entry name" value="L-ASPARTATE OXIDASE, CHLOROPLASTIC"/>
    <property type="match status" value="1"/>
</dbReference>
<dbReference type="AlphaFoldDB" id="A0A941IC66"/>
<keyword evidence="6 13" id="KW-0285">Flavoprotein</keyword>
<keyword evidence="8 13" id="KW-0274">FAD</keyword>
<dbReference type="Gene3D" id="1.20.58.100">
    <property type="entry name" value="Fumarate reductase/succinate dehydrogenase flavoprotein-like, C-terminal domain"/>
    <property type="match status" value="1"/>
</dbReference>
<evidence type="ECO:0000313" key="17">
    <source>
        <dbReference type="Proteomes" id="UP000675284"/>
    </source>
</evidence>
<evidence type="ECO:0000256" key="12">
    <source>
        <dbReference type="PIRSR" id="PIRSR000171-1"/>
    </source>
</evidence>
<evidence type="ECO:0000256" key="10">
    <source>
        <dbReference type="ARBA" id="ARBA00048305"/>
    </source>
</evidence>